<dbReference type="KEGG" id="llu:AKJ09_06852"/>
<gene>
    <name evidence="3" type="ORF">AKJ09_06852</name>
</gene>
<sequence length="418" mass="44198">MNHRTLLIATLLTSTGGGFSIAACASDESSAAPTDDGKTIIESDAGASPDATGDVSEADIDAGPCTDCAWFPVDCSPEIPCESGPFDPSTAGGAIDGRARIHSIRGRSASDVWAVGALGAVARYDGTSWTRLDIGDRSTTKAIWLRDDTELLLASMHRFHSHDAGVTSWFGIDLTQAFDSPVPDSLSPSSYLLTSAWAADGATWMWCTSIDSQVAPSYDTPPGLWRLRYTSTKTDGLEVVEVPIPTETCELGGQANSGLCQRLNGVHGFDKSQLWAVGSRGVTFHVTDADGDTPSLRAFNSQTENELRAVWTASAREAWSVGAAGTIRHYAGDPGRWDVVVDVPMSSNLNAIWGTSPTDVWAVGDDSVVLHYDGVRWSRVPVGGLGVRRPNLTTVWSPSPGQVWIGGDGIILSLGGKS</sequence>
<proteinExistence type="predicted"/>
<dbReference type="AlphaFoldDB" id="A0A0K1Q346"/>
<keyword evidence="2" id="KW-0732">Signal</keyword>
<dbReference type="EMBL" id="CP012333">
    <property type="protein sequence ID" value="AKV00189.1"/>
    <property type="molecule type" value="Genomic_DNA"/>
</dbReference>
<feature type="chain" id="PRO_5005467019" description="Type IV fimbrial biogenesis protein PilY1" evidence="2">
    <location>
        <begin position="26"/>
        <end position="418"/>
    </location>
</feature>
<organism evidence="3 4">
    <name type="scientific">Labilithrix luteola</name>
    <dbReference type="NCBI Taxonomy" id="1391654"/>
    <lineage>
        <taxon>Bacteria</taxon>
        <taxon>Pseudomonadati</taxon>
        <taxon>Myxococcota</taxon>
        <taxon>Polyangia</taxon>
        <taxon>Polyangiales</taxon>
        <taxon>Labilitrichaceae</taxon>
        <taxon>Labilithrix</taxon>
    </lineage>
</organism>
<dbReference type="RefSeq" id="WP_146651521.1">
    <property type="nucleotide sequence ID" value="NZ_CP012333.1"/>
</dbReference>
<keyword evidence="4" id="KW-1185">Reference proteome</keyword>
<dbReference type="PROSITE" id="PS51257">
    <property type="entry name" value="PROKAR_LIPOPROTEIN"/>
    <property type="match status" value="1"/>
</dbReference>
<name>A0A0K1Q346_9BACT</name>
<reference evidence="3 4" key="1">
    <citation type="submission" date="2015-08" db="EMBL/GenBank/DDBJ databases">
        <authorList>
            <person name="Babu N.S."/>
            <person name="Beckwith C.J."/>
            <person name="Beseler K.G."/>
            <person name="Brison A."/>
            <person name="Carone J.V."/>
            <person name="Caskin T.P."/>
            <person name="Diamond M."/>
            <person name="Durham M.E."/>
            <person name="Foxe J.M."/>
            <person name="Go M."/>
            <person name="Henderson B.A."/>
            <person name="Jones I.B."/>
            <person name="McGettigan J.A."/>
            <person name="Micheletti S.J."/>
            <person name="Nasrallah M.E."/>
            <person name="Ortiz D."/>
            <person name="Piller C.R."/>
            <person name="Privatt S.R."/>
            <person name="Schneider S.L."/>
            <person name="Sharp S."/>
            <person name="Smith T.C."/>
            <person name="Stanton J.D."/>
            <person name="Ullery H.E."/>
            <person name="Wilson R.J."/>
            <person name="Serrano M.G."/>
            <person name="Buck G."/>
            <person name="Lee V."/>
            <person name="Wang Y."/>
            <person name="Carvalho R."/>
            <person name="Voegtly L."/>
            <person name="Shi R."/>
            <person name="Duckworth R."/>
            <person name="Johnson A."/>
            <person name="Loviza R."/>
            <person name="Walstead R."/>
            <person name="Shah Z."/>
            <person name="Kiflezghi M."/>
            <person name="Wade K."/>
            <person name="Ball S.L."/>
            <person name="Bradley K.W."/>
            <person name="Asai D.J."/>
            <person name="Bowman C.A."/>
            <person name="Russell D.A."/>
            <person name="Pope W.H."/>
            <person name="Jacobs-Sera D."/>
            <person name="Hendrix R.W."/>
            <person name="Hatfull G.F."/>
        </authorList>
    </citation>
    <scope>NUCLEOTIDE SEQUENCE [LARGE SCALE GENOMIC DNA]</scope>
    <source>
        <strain evidence="3 4">DSM 27648</strain>
    </source>
</reference>
<protein>
    <recommendedName>
        <fullName evidence="5">Type IV fimbrial biogenesis protein PilY1</fullName>
    </recommendedName>
</protein>
<dbReference type="STRING" id="1391654.AKJ09_06852"/>
<dbReference type="Proteomes" id="UP000064967">
    <property type="component" value="Chromosome"/>
</dbReference>
<accession>A0A0K1Q346</accession>
<feature type="region of interest" description="Disordered" evidence="1">
    <location>
        <begin position="28"/>
        <end position="55"/>
    </location>
</feature>
<evidence type="ECO:0000313" key="3">
    <source>
        <dbReference type="EMBL" id="AKV00189.1"/>
    </source>
</evidence>
<evidence type="ECO:0000256" key="1">
    <source>
        <dbReference type="SAM" id="MobiDB-lite"/>
    </source>
</evidence>
<feature type="signal peptide" evidence="2">
    <location>
        <begin position="1"/>
        <end position="25"/>
    </location>
</feature>
<evidence type="ECO:0000313" key="4">
    <source>
        <dbReference type="Proteomes" id="UP000064967"/>
    </source>
</evidence>
<dbReference type="OrthoDB" id="5483347at2"/>
<evidence type="ECO:0000256" key="2">
    <source>
        <dbReference type="SAM" id="SignalP"/>
    </source>
</evidence>
<evidence type="ECO:0008006" key="5">
    <source>
        <dbReference type="Google" id="ProtNLM"/>
    </source>
</evidence>